<feature type="domain" description="HD" evidence="1">
    <location>
        <begin position="97"/>
        <end position="181"/>
    </location>
</feature>
<dbReference type="PANTHER" id="PTHR40517">
    <property type="entry name" value="METAL-DEPENDENT PHOSPHOHYDROLASE, HD SUPERFAMILY-RELATED"/>
    <property type="match status" value="1"/>
</dbReference>
<accession>A0ABT4RJE8</accession>
<proteinExistence type="predicted"/>
<evidence type="ECO:0000313" key="2">
    <source>
        <dbReference type="EMBL" id="MDA0138683.1"/>
    </source>
</evidence>
<dbReference type="Gene3D" id="1.10.3210.10">
    <property type="entry name" value="Hypothetical protein af1432"/>
    <property type="match status" value="1"/>
</dbReference>
<dbReference type="PANTHER" id="PTHR40517:SF1">
    <property type="entry name" value="METAL-DEPENDENT PHOSPHOHYDROLASE, HD SUPERFAMILY-RELATED"/>
    <property type="match status" value="1"/>
</dbReference>
<sequence length="270" mass="29934">MTDPPLSPREAVAAMRIHAPTERNPKLARFLEAANESVKLKARWHVQQVTATRMDMNDHSWVHLQIVLNRALHLFRLLHRAGLESAMERDFGMSHKDAEVVIAGGCLLHDLGMSIHRVDHEVYSLHLAAGLLDGLLEPAYEEPERTVVAAEITHAIIGHRKGGRPLTLEAGVVRVADALDMEHGRSRVAVETSLPNIHSLSAAAIDEVRIVPGEQRAVRVEVAMNNSAGVFQLDELMATKLRGSGLEPHVELIARIDAEHEKRLLKVYQI</sequence>
<dbReference type="EMBL" id="JAPCID010000018">
    <property type="protein sequence ID" value="MDA0138683.1"/>
    <property type="molecule type" value="Genomic_DNA"/>
</dbReference>
<name>A0ABT4RJE8_9ACTN</name>
<dbReference type="Pfam" id="PF01966">
    <property type="entry name" value="HD"/>
    <property type="match status" value="1"/>
</dbReference>
<gene>
    <name evidence="2" type="ORF">OJ962_14360</name>
</gene>
<dbReference type="Proteomes" id="UP001147700">
    <property type="component" value="Unassembled WGS sequence"/>
</dbReference>
<reference evidence="2" key="1">
    <citation type="submission" date="2022-10" db="EMBL/GenBank/DDBJ databases">
        <title>The WGS of Solirubrobacter sp. CPCC 204708.</title>
        <authorList>
            <person name="Jiang Z."/>
        </authorList>
    </citation>
    <scope>NUCLEOTIDE SEQUENCE</scope>
    <source>
        <strain evidence="2">CPCC 204708</strain>
    </source>
</reference>
<dbReference type="InterPro" id="IPR006674">
    <property type="entry name" value="HD_domain"/>
</dbReference>
<protein>
    <submittedName>
        <fullName evidence="2">HD domain-containing protein</fullName>
    </submittedName>
</protein>
<comment type="caution">
    <text evidence="2">The sequence shown here is derived from an EMBL/GenBank/DDBJ whole genome shotgun (WGS) entry which is preliminary data.</text>
</comment>
<dbReference type="InterPro" id="IPR039967">
    <property type="entry name" value="MJ1020-like"/>
</dbReference>
<dbReference type="RefSeq" id="WP_238932281.1">
    <property type="nucleotide sequence ID" value="NZ_JAPCID010000018.1"/>
</dbReference>
<dbReference type="SUPFAM" id="SSF109604">
    <property type="entry name" value="HD-domain/PDEase-like"/>
    <property type="match status" value="1"/>
</dbReference>
<evidence type="ECO:0000259" key="1">
    <source>
        <dbReference type="Pfam" id="PF01966"/>
    </source>
</evidence>
<evidence type="ECO:0000313" key="3">
    <source>
        <dbReference type="Proteomes" id="UP001147700"/>
    </source>
</evidence>
<keyword evidence="3" id="KW-1185">Reference proteome</keyword>
<organism evidence="2 3">
    <name type="scientific">Solirubrobacter deserti</name>
    <dbReference type="NCBI Taxonomy" id="2282478"/>
    <lineage>
        <taxon>Bacteria</taxon>
        <taxon>Bacillati</taxon>
        <taxon>Actinomycetota</taxon>
        <taxon>Thermoleophilia</taxon>
        <taxon>Solirubrobacterales</taxon>
        <taxon>Solirubrobacteraceae</taxon>
        <taxon>Solirubrobacter</taxon>
    </lineage>
</organism>